<dbReference type="SMART" id="SM00028">
    <property type="entry name" value="TPR"/>
    <property type="match status" value="1"/>
</dbReference>
<dbReference type="Proteomes" id="UP000028542">
    <property type="component" value="Unassembled WGS sequence"/>
</dbReference>
<dbReference type="eggNOG" id="ENOG5030IS6">
    <property type="taxonomic scope" value="Bacteria"/>
</dbReference>
<keyword evidence="3" id="KW-1185">Reference proteome</keyword>
<gene>
    <name evidence="2" type="ORF">IO99_16325</name>
</gene>
<dbReference type="RefSeq" id="WP_035135098.1">
    <property type="nucleotide sequence ID" value="NZ_JPMD01000041.1"/>
</dbReference>
<evidence type="ECO:0000313" key="2">
    <source>
        <dbReference type="EMBL" id="KEZ85176.1"/>
    </source>
</evidence>
<keyword evidence="1" id="KW-0802">TPR repeat</keyword>
<evidence type="ECO:0000313" key="3">
    <source>
        <dbReference type="Proteomes" id="UP000028542"/>
    </source>
</evidence>
<dbReference type="InterPro" id="IPR019734">
    <property type="entry name" value="TPR_rpt"/>
</dbReference>
<dbReference type="PROSITE" id="PS50005">
    <property type="entry name" value="TPR"/>
    <property type="match status" value="1"/>
</dbReference>
<comment type="caution">
    <text evidence="2">The sequence shown here is derived from an EMBL/GenBank/DDBJ whole genome shotgun (WGS) entry which is preliminary data.</text>
</comment>
<organism evidence="2 3">
    <name type="scientific">Clostridium sulfidigenes</name>
    <dbReference type="NCBI Taxonomy" id="318464"/>
    <lineage>
        <taxon>Bacteria</taxon>
        <taxon>Bacillati</taxon>
        <taxon>Bacillota</taxon>
        <taxon>Clostridia</taxon>
        <taxon>Eubacteriales</taxon>
        <taxon>Clostridiaceae</taxon>
        <taxon>Clostridium</taxon>
    </lineage>
</organism>
<sequence>MSLKKQMKFLQQCENNLGKLNFYLDITDSKITCEPCLMIKHYYNWCVKNIFRIDVNEVNLTEFFKKIIEKLDYKVIGNMEYEDFRNLIVSYYSLGEIYFERKEFELSKDYFSKVIEVMEEFLKSGNKFQTEEIQCKSGVVFFELLMWARKNLGDMVEVEEALYLYESIIGEEEILYIQKNYCVYRASKELNIIDKANEAARNLIKILSSFKGINIDVVEYFTTEKSYSNAIDISIEEYCKDSIPHWINAMNTICTKAQSLDIECVDKIIKFCNILMEDLKIVEWSTLILSLYKGIRQEEEQLIKVLSYLRQSFKIIDYKHGDFINCSQAVCVLNEIYEDIRIRKYKEVFLREYEFDFAFYLMNAAVQNNNYEKAIETSTKLSSIINIFNINKELLNYIEECKEISIDGTKRENYNLKEYPWLYLYNNVKDICTSYGIESKFDTSDFIRSSSKKTIIGINAIQDREVEETLNNIVGEKIFLQDKDIVFISNEQLELKSYIKDYYSCEVITKNNLLRDPNKCIITYDKSIHGKMADKNIIVIDGHKELRDIDVTYIKHILEDCNNSILAILINTKSGDYKAEALSYNKALLENMLDYKREIILFDQKDFSDSRELLETLIGQTSENIISMKFNDFKTNINKTLHGIREDIKFKNGVYKERRYTLKECVSEYINLADEVKSNYNEFLTKIQGDIEFLGKYAEEKISIIIPDLIEKKLDAIDDLEETSTLKDKAEKIFSETIVNWCNKNIYDLMLEQFEVYITKYSKLYGYHQETIEKIKDNRDTVISAYGDFTSKIKPIDIKPLEELLKEFLVLHDEFLNSINYEVTVIPNEKFLSTVAGGIKVMFMKSEEKAESTRIKIKNQVIENKDNIAAILSNNIMENLRGLSDKLKEEIKDIFEGTLNDITIDKNIVEQAEMDMTKSHEEITKKNEELEVLMKFVDVEVLKYIKQLDHNMVYFNSKCYKLV</sequence>
<dbReference type="EMBL" id="JPMD01000041">
    <property type="protein sequence ID" value="KEZ85176.1"/>
    <property type="molecule type" value="Genomic_DNA"/>
</dbReference>
<accession>A0A084J892</accession>
<evidence type="ECO:0000256" key="1">
    <source>
        <dbReference type="PROSITE-ProRule" id="PRU00339"/>
    </source>
</evidence>
<proteinExistence type="predicted"/>
<feature type="repeat" description="TPR" evidence="1">
    <location>
        <begin position="88"/>
        <end position="121"/>
    </location>
</feature>
<protein>
    <submittedName>
        <fullName evidence="2">Uncharacterized protein</fullName>
    </submittedName>
</protein>
<reference evidence="2 3" key="1">
    <citation type="submission" date="2014-07" db="EMBL/GenBank/DDBJ databases">
        <title>Draft genome of Clostridium sulfidigenes 113A isolated from sediments associated with methane hydrate from Krishna Godavari basin.</title>
        <authorList>
            <person name="Honkalas V.S."/>
            <person name="Dabir A.P."/>
            <person name="Arora P."/>
            <person name="Dhakephalkar P.K."/>
        </authorList>
    </citation>
    <scope>NUCLEOTIDE SEQUENCE [LARGE SCALE GENOMIC DNA]</scope>
    <source>
        <strain evidence="2 3">113A</strain>
    </source>
</reference>
<name>A0A084J892_9CLOT</name>
<dbReference type="AlphaFoldDB" id="A0A084J892"/>